<protein>
    <recommendedName>
        <fullName evidence="2">protein-glutamate methylesterase</fullName>
        <ecNumber evidence="2">3.1.1.61</ecNumber>
    </recommendedName>
</protein>
<dbReference type="PANTHER" id="PTHR42872:SF6">
    <property type="entry name" value="PROTEIN-GLUTAMATE METHYLESTERASE_PROTEIN-GLUTAMINE GLUTAMINASE"/>
    <property type="match status" value="1"/>
</dbReference>
<dbReference type="PANTHER" id="PTHR42872">
    <property type="entry name" value="PROTEIN-GLUTAMATE METHYLESTERASE/PROTEIN-GLUTAMINE GLUTAMINASE"/>
    <property type="match status" value="1"/>
</dbReference>
<comment type="caution">
    <text evidence="4">Lacks conserved residue(s) required for the propagation of feature annotation.</text>
</comment>
<name>A0ABS2A982_9ACTN</name>
<dbReference type="PROSITE" id="PS51257">
    <property type="entry name" value="PROKAR_LIPOPROTEIN"/>
    <property type="match status" value="1"/>
</dbReference>
<evidence type="ECO:0000256" key="1">
    <source>
        <dbReference type="ARBA" id="ARBA00022801"/>
    </source>
</evidence>
<evidence type="ECO:0000313" key="7">
    <source>
        <dbReference type="Proteomes" id="UP000632138"/>
    </source>
</evidence>
<evidence type="ECO:0000256" key="4">
    <source>
        <dbReference type="PROSITE-ProRule" id="PRU00050"/>
    </source>
</evidence>
<evidence type="ECO:0000259" key="5">
    <source>
        <dbReference type="PROSITE" id="PS50122"/>
    </source>
</evidence>
<dbReference type="Gene3D" id="3.40.50.180">
    <property type="entry name" value="Methylesterase CheB, C-terminal domain"/>
    <property type="match status" value="1"/>
</dbReference>
<dbReference type="InterPro" id="IPR035909">
    <property type="entry name" value="CheB_C"/>
</dbReference>
<evidence type="ECO:0000256" key="2">
    <source>
        <dbReference type="ARBA" id="ARBA00039140"/>
    </source>
</evidence>
<proteinExistence type="predicted"/>
<comment type="caution">
    <text evidence="6">The sequence shown here is derived from an EMBL/GenBank/DDBJ whole genome shotgun (WGS) entry which is preliminary data.</text>
</comment>
<dbReference type="SUPFAM" id="SSF52738">
    <property type="entry name" value="Methylesterase CheB, C-terminal domain"/>
    <property type="match status" value="1"/>
</dbReference>
<dbReference type="Proteomes" id="UP000632138">
    <property type="component" value="Unassembled WGS sequence"/>
</dbReference>
<evidence type="ECO:0000256" key="3">
    <source>
        <dbReference type="ARBA" id="ARBA00048267"/>
    </source>
</evidence>
<keyword evidence="7" id="KW-1185">Reference proteome</keyword>
<organism evidence="6 7">
    <name type="scientific">Paractinoplanes ovalisporus</name>
    <dbReference type="NCBI Taxonomy" id="2810368"/>
    <lineage>
        <taxon>Bacteria</taxon>
        <taxon>Bacillati</taxon>
        <taxon>Actinomycetota</taxon>
        <taxon>Actinomycetes</taxon>
        <taxon>Micromonosporales</taxon>
        <taxon>Micromonosporaceae</taxon>
        <taxon>Paractinoplanes</taxon>
    </lineage>
</organism>
<dbReference type="EMBL" id="JAENHP010000003">
    <property type="protein sequence ID" value="MBM2616390.1"/>
    <property type="molecule type" value="Genomic_DNA"/>
</dbReference>
<sequence>MERSATPMPYVVGLACSAGGFDALTRIVSDLPAGFPATVIVLRHQRPHPGGDLLLPLLSRRSALPCAVAHDNRPVVPGTVIIAPRGQHTLITPDRHIILIESGDRPPYRPSADLLFVSMALAAGPRAVAVVLSGYGNDGATGATAVHRLGGRVIVSDQTSSKVFVMPAATLARDDIVDCVVPVESIAPTLVAMVEGPQPRTGVA</sequence>
<dbReference type="InterPro" id="IPR000673">
    <property type="entry name" value="Sig_transdc_resp-reg_Me-estase"/>
</dbReference>
<evidence type="ECO:0000313" key="6">
    <source>
        <dbReference type="EMBL" id="MBM2616390.1"/>
    </source>
</evidence>
<reference evidence="6 7" key="1">
    <citation type="submission" date="2021-01" db="EMBL/GenBank/DDBJ databases">
        <title>Actinoplanes sp. nov. LDG1-06 isolated from lichen.</title>
        <authorList>
            <person name="Saeng-In P."/>
            <person name="Phongsopitanun W."/>
            <person name="Kanchanasin P."/>
            <person name="Yuki M."/>
            <person name="Kudo T."/>
            <person name="Ohkuma M."/>
            <person name="Tanasupawat S."/>
        </authorList>
    </citation>
    <scope>NUCLEOTIDE SEQUENCE [LARGE SCALE GENOMIC DNA]</scope>
    <source>
        <strain evidence="6 7">LDG1-06</strain>
    </source>
</reference>
<dbReference type="PROSITE" id="PS50122">
    <property type="entry name" value="CHEB"/>
    <property type="match status" value="1"/>
</dbReference>
<dbReference type="CDD" id="cd16433">
    <property type="entry name" value="CheB"/>
    <property type="match status" value="1"/>
</dbReference>
<keyword evidence="1" id="KW-0378">Hydrolase</keyword>
<accession>A0ABS2A982</accession>
<comment type="catalytic activity">
    <reaction evidence="3">
        <text>[protein]-L-glutamate 5-O-methyl ester + H2O = L-glutamyl-[protein] + methanol + H(+)</text>
        <dbReference type="Rhea" id="RHEA:23236"/>
        <dbReference type="Rhea" id="RHEA-COMP:10208"/>
        <dbReference type="Rhea" id="RHEA-COMP:10311"/>
        <dbReference type="ChEBI" id="CHEBI:15377"/>
        <dbReference type="ChEBI" id="CHEBI:15378"/>
        <dbReference type="ChEBI" id="CHEBI:17790"/>
        <dbReference type="ChEBI" id="CHEBI:29973"/>
        <dbReference type="ChEBI" id="CHEBI:82795"/>
        <dbReference type="EC" id="3.1.1.61"/>
    </reaction>
</comment>
<dbReference type="RefSeq" id="WP_203376285.1">
    <property type="nucleotide sequence ID" value="NZ_JAENHP010000003.1"/>
</dbReference>
<feature type="domain" description="CheB-type methylesterase" evidence="5">
    <location>
        <begin position="7"/>
        <end position="197"/>
    </location>
</feature>
<dbReference type="Pfam" id="PF01339">
    <property type="entry name" value="CheB_methylest"/>
    <property type="match status" value="1"/>
</dbReference>
<dbReference type="EC" id="3.1.1.61" evidence="2"/>
<gene>
    <name evidence="6" type="ORF">JIG36_12565</name>
</gene>